<evidence type="ECO:0000256" key="1">
    <source>
        <dbReference type="SAM" id="MobiDB-lite"/>
    </source>
</evidence>
<protein>
    <recommendedName>
        <fullName evidence="2">GTPase HflX N-terminal domain-containing protein</fullName>
    </recommendedName>
</protein>
<dbReference type="EMBL" id="CP109207">
    <property type="protein sequence ID" value="WUU57733.1"/>
    <property type="molecule type" value="Genomic_DNA"/>
</dbReference>
<evidence type="ECO:0000313" key="3">
    <source>
        <dbReference type="EMBL" id="WUU57733.1"/>
    </source>
</evidence>
<reference evidence="3" key="1">
    <citation type="submission" date="2022-10" db="EMBL/GenBank/DDBJ databases">
        <title>The complete genomes of actinobacterial strains from the NBC collection.</title>
        <authorList>
            <person name="Joergensen T.S."/>
            <person name="Alvarez Arevalo M."/>
            <person name="Sterndorff E.B."/>
            <person name="Faurdal D."/>
            <person name="Vuksanovic O."/>
            <person name="Mourched A.-S."/>
            <person name="Charusanti P."/>
            <person name="Shaw S."/>
            <person name="Blin K."/>
            <person name="Weber T."/>
        </authorList>
    </citation>
    <scope>NUCLEOTIDE SEQUENCE [LARGE SCALE GENOMIC DNA]</scope>
    <source>
        <strain evidence="3">NBC 01686</strain>
    </source>
</reference>
<feature type="compositionally biased region" description="Basic residues" evidence="1">
    <location>
        <begin position="1"/>
        <end position="13"/>
    </location>
</feature>
<evidence type="ECO:0000259" key="2">
    <source>
        <dbReference type="Pfam" id="PF13167"/>
    </source>
</evidence>
<proteinExistence type="predicted"/>
<sequence>MRQPRRRDRRPSRRAASAPVPDPPYLLPASGADVVLVGFFSAKRKDFETVMADAAARLTAHGGRVVVRIVQRRGVSGGGARKMSLPYSSQTLLSQGKARQVANVADLIEADAVVFTNPLTSHQRRTLTALFGRPAVSITDELFNFD</sequence>
<feature type="region of interest" description="Disordered" evidence="1">
    <location>
        <begin position="1"/>
        <end position="23"/>
    </location>
</feature>
<feature type="domain" description="GTPase HflX N-terminal" evidence="2">
    <location>
        <begin position="88"/>
        <end position="132"/>
    </location>
</feature>
<gene>
    <name evidence="3" type="ORF">OIE82_33075</name>
</gene>
<name>A0ABZ1YDT6_9ACTN</name>
<dbReference type="Pfam" id="PF13167">
    <property type="entry name" value="GTP-bdg_N"/>
    <property type="match status" value="1"/>
</dbReference>
<accession>A0ABZ1YDT6</accession>
<dbReference type="InterPro" id="IPR025121">
    <property type="entry name" value="GTPase_HflX_N"/>
</dbReference>
<dbReference type="RefSeq" id="WP_391045289.1">
    <property type="nucleotide sequence ID" value="NZ_CP109207.1"/>
</dbReference>
<organism evidence="3">
    <name type="scientific">Streptomyces althioticus</name>
    <dbReference type="NCBI Taxonomy" id="83380"/>
    <lineage>
        <taxon>Bacteria</taxon>
        <taxon>Bacillati</taxon>
        <taxon>Actinomycetota</taxon>
        <taxon>Actinomycetes</taxon>
        <taxon>Kitasatosporales</taxon>
        <taxon>Streptomycetaceae</taxon>
        <taxon>Streptomyces</taxon>
        <taxon>Streptomyces althioticus group</taxon>
    </lineage>
</organism>